<dbReference type="OrthoDB" id="23692at2"/>
<organism evidence="3 4">
    <name type="scientific">Cellulomonas marina</name>
    <dbReference type="NCBI Taxonomy" id="988821"/>
    <lineage>
        <taxon>Bacteria</taxon>
        <taxon>Bacillati</taxon>
        <taxon>Actinomycetota</taxon>
        <taxon>Actinomycetes</taxon>
        <taxon>Micrococcales</taxon>
        <taxon>Cellulomonadaceae</taxon>
        <taxon>Cellulomonas</taxon>
    </lineage>
</organism>
<dbReference type="PROSITE" id="PS50887">
    <property type="entry name" value="GGDEF"/>
    <property type="match status" value="1"/>
</dbReference>
<dbReference type="InterPro" id="IPR029787">
    <property type="entry name" value="Nucleotide_cyclase"/>
</dbReference>
<dbReference type="SMART" id="SM00267">
    <property type="entry name" value="GGDEF"/>
    <property type="match status" value="1"/>
</dbReference>
<dbReference type="InterPro" id="IPR001633">
    <property type="entry name" value="EAL_dom"/>
</dbReference>
<evidence type="ECO:0000259" key="1">
    <source>
        <dbReference type="PROSITE" id="PS50883"/>
    </source>
</evidence>
<dbReference type="SUPFAM" id="SSF141868">
    <property type="entry name" value="EAL domain-like"/>
    <property type="match status" value="1"/>
</dbReference>
<dbReference type="Proteomes" id="UP000199012">
    <property type="component" value="Unassembled WGS sequence"/>
</dbReference>
<dbReference type="SUPFAM" id="SSF55073">
    <property type="entry name" value="Nucleotide cyclase"/>
    <property type="match status" value="1"/>
</dbReference>
<dbReference type="PANTHER" id="PTHR44757">
    <property type="entry name" value="DIGUANYLATE CYCLASE DGCP"/>
    <property type="match status" value="1"/>
</dbReference>
<proteinExistence type="predicted"/>
<evidence type="ECO:0000313" key="3">
    <source>
        <dbReference type="EMBL" id="SFB15562.1"/>
    </source>
</evidence>
<name>A0A1I0YQS9_9CELL</name>
<dbReference type="InterPro" id="IPR035919">
    <property type="entry name" value="EAL_sf"/>
</dbReference>
<reference evidence="3 4" key="1">
    <citation type="submission" date="2016-10" db="EMBL/GenBank/DDBJ databases">
        <authorList>
            <person name="de Groot N.N."/>
        </authorList>
    </citation>
    <scope>NUCLEOTIDE SEQUENCE [LARGE SCALE GENOMIC DNA]</scope>
    <source>
        <strain evidence="3 4">CGMCC 4.6945</strain>
    </source>
</reference>
<dbReference type="CDD" id="cd01949">
    <property type="entry name" value="GGDEF"/>
    <property type="match status" value="1"/>
</dbReference>
<dbReference type="PANTHER" id="PTHR44757:SF2">
    <property type="entry name" value="BIOFILM ARCHITECTURE MAINTENANCE PROTEIN MBAA"/>
    <property type="match status" value="1"/>
</dbReference>
<dbReference type="Gene3D" id="3.30.70.270">
    <property type="match status" value="1"/>
</dbReference>
<dbReference type="InterPro" id="IPR000160">
    <property type="entry name" value="GGDEF_dom"/>
</dbReference>
<feature type="domain" description="GGDEF" evidence="2">
    <location>
        <begin position="1"/>
        <end position="90"/>
    </location>
</feature>
<keyword evidence="4" id="KW-1185">Reference proteome</keyword>
<gene>
    <name evidence="3" type="ORF">SAMN05421867_108103</name>
</gene>
<dbReference type="NCBIfam" id="TIGR00254">
    <property type="entry name" value="GGDEF"/>
    <property type="match status" value="1"/>
</dbReference>
<dbReference type="PROSITE" id="PS50883">
    <property type="entry name" value="EAL"/>
    <property type="match status" value="1"/>
</dbReference>
<dbReference type="Pfam" id="PF00990">
    <property type="entry name" value="GGDEF"/>
    <property type="match status" value="1"/>
</dbReference>
<dbReference type="InterPro" id="IPR043128">
    <property type="entry name" value="Rev_trsase/Diguanyl_cyclase"/>
</dbReference>
<evidence type="ECO:0000313" key="4">
    <source>
        <dbReference type="Proteomes" id="UP000199012"/>
    </source>
</evidence>
<dbReference type="Pfam" id="PF00563">
    <property type="entry name" value="EAL"/>
    <property type="match status" value="1"/>
</dbReference>
<sequence length="375" mass="40237">MAGRLGGDEFVVVCENVVDADGIAAVAERVARALSVQVPVGDRTVQVSASIGVAYASGPDARPEELLREADIAMYRAKANGRGRFEFSDPGLQARALRQLELEADLRAALELGVAPSVPGPRRRADAEPEGQLFLDYQPCFDPQDGRMVACEALLRWRHPTRGLLSPGAFLDVAEERALMVPLGAWVLRAACAQAARWWHAFGDEAPEVWVNVSAGQMGRDRFPQRVREVLDETGLPARLLVVELTERQALTLSDGVLADLRALEGMGVRLAIDDFGTGYAGLDYLRKLPVHVLKLDGSYVAAIGRDSSGTALAATVVALGRALDLTVVAEGIETAEQRAAVQDFGVDLLQGYLLARPGPVEQVERLVARQAATG</sequence>
<dbReference type="EMBL" id="FOKA01000008">
    <property type="protein sequence ID" value="SFB15562.1"/>
    <property type="molecule type" value="Genomic_DNA"/>
</dbReference>
<protein>
    <submittedName>
        <fullName evidence="3">Diguanylate cyclase (GGDEF) domain-containing protein</fullName>
    </submittedName>
</protein>
<evidence type="ECO:0000259" key="2">
    <source>
        <dbReference type="PROSITE" id="PS50887"/>
    </source>
</evidence>
<dbReference type="CDD" id="cd01948">
    <property type="entry name" value="EAL"/>
    <property type="match status" value="1"/>
</dbReference>
<dbReference type="SMART" id="SM00052">
    <property type="entry name" value="EAL"/>
    <property type="match status" value="1"/>
</dbReference>
<accession>A0A1I0YQS9</accession>
<dbReference type="InterPro" id="IPR052155">
    <property type="entry name" value="Biofilm_reg_signaling"/>
</dbReference>
<dbReference type="AlphaFoldDB" id="A0A1I0YQS9"/>
<dbReference type="Gene3D" id="3.20.20.450">
    <property type="entry name" value="EAL domain"/>
    <property type="match status" value="1"/>
</dbReference>
<dbReference type="STRING" id="988821.SAMN05421867_108103"/>
<feature type="domain" description="EAL" evidence="1">
    <location>
        <begin position="115"/>
        <end position="372"/>
    </location>
</feature>